<dbReference type="AlphaFoldDB" id="A0A261U3N0"/>
<sequence>MTPLSQSEWSGAPPPREARGGALRMARWLHLAAAPAFAAMAAMTFLLGGDAHPMTCLGGDRGSPISGMGLMYLLMSVFHAAPWLKFVASRR</sequence>
<dbReference type="RefSeq" id="WP_179266663.1">
    <property type="nucleotide sequence ID" value="NZ_NEVQ01000013.1"/>
</dbReference>
<keyword evidence="1" id="KW-1133">Transmembrane helix</keyword>
<evidence type="ECO:0000313" key="3">
    <source>
        <dbReference type="Proteomes" id="UP000216885"/>
    </source>
</evidence>
<dbReference type="Proteomes" id="UP000216885">
    <property type="component" value="Unassembled WGS sequence"/>
</dbReference>
<protein>
    <submittedName>
        <fullName evidence="2">Uncharacterized protein</fullName>
    </submittedName>
</protein>
<organism evidence="2 3">
    <name type="scientific">Bordetella genomosp. 4</name>
    <dbReference type="NCBI Taxonomy" id="463044"/>
    <lineage>
        <taxon>Bacteria</taxon>
        <taxon>Pseudomonadati</taxon>
        <taxon>Pseudomonadota</taxon>
        <taxon>Betaproteobacteria</taxon>
        <taxon>Burkholderiales</taxon>
        <taxon>Alcaligenaceae</taxon>
        <taxon>Bordetella</taxon>
    </lineage>
</organism>
<comment type="caution">
    <text evidence="2">The sequence shown here is derived from an EMBL/GenBank/DDBJ whole genome shotgun (WGS) entry which is preliminary data.</text>
</comment>
<reference evidence="2 3" key="1">
    <citation type="submission" date="2017-05" db="EMBL/GenBank/DDBJ databases">
        <title>Complete and WGS of Bordetella genogroups.</title>
        <authorList>
            <person name="Spilker T."/>
            <person name="LiPuma J."/>
        </authorList>
    </citation>
    <scope>NUCLEOTIDE SEQUENCE [LARGE SCALE GENOMIC DNA]</scope>
    <source>
        <strain evidence="2 3">AU9919</strain>
    </source>
</reference>
<proteinExistence type="predicted"/>
<dbReference type="EMBL" id="NEVQ01000013">
    <property type="protein sequence ID" value="OZI56087.1"/>
    <property type="molecule type" value="Genomic_DNA"/>
</dbReference>
<feature type="transmembrane region" description="Helical" evidence="1">
    <location>
        <begin position="28"/>
        <end position="49"/>
    </location>
</feature>
<name>A0A261U3N0_9BORD</name>
<gene>
    <name evidence="2" type="ORF">CAL20_11605</name>
</gene>
<keyword evidence="1" id="KW-0472">Membrane</keyword>
<feature type="transmembrane region" description="Helical" evidence="1">
    <location>
        <begin position="69"/>
        <end position="88"/>
    </location>
</feature>
<evidence type="ECO:0000313" key="2">
    <source>
        <dbReference type="EMBL" id="OZI56087.1"/>
    </source>
</evidence>
<keyword evidence="1" id="KW-0812">Transmembrane</keyword>
<keyword evidence="3" id="KW-1185">Reference proteome</keyword>
<evidence type="ECO:0000256" key="1">
    <source>
        <dbReference type="SAM" id="Phobius"/>
    </source>
</evidence>
<accession>A0A261U3N0</accession>